<name>A0A4Z2E3W8_9TELE</name>
<evidence type="ECO:0000313" key="2">
    <source>
        <dbReference type="Proteomes" id="UP000314294"/>
    </source>
</evidence>
<dbReference type="Proteomes" id="UP000314294">
    <property type="component" value="Unassembled WGS sequence"/>
</dbReference>
<evidence type="ECO:0000313" key="1">
    <source>
        <dbReference type="EMBL" id="TNN23439.1"/>
    </source>
</evidence>
<dbReference type="AlphaFoldDB" id="A0A4Z2E3W8"/>
<sequence>MPPPQVTEFDALRLYGFTLDCGGHAQRAVPVLPSAGRSESQRLLRPRRHTPSTFALHSSSLISLSEWMKDTGMSAWTWPIRSSMGLLAQP</sequence>
<protein>
    <submittedName>
        <fullName evidence="1">Uncharacterized protein</fullName>
    </submittedName>
</protein>
<keyword evidence="2" id="KW-1185">Reference proteome</keyword>
<proteinExistence type="predicted"/>
<dbReference type="EMBL" id="SRLO01018478">
    <property type="protein sequence ID" value="TNN23439.1"/>
    <property type="molecule type" value="Genomic_DNA"/>
</dbReference>
<accession>A0A4Z2E3W8</accession>
<reference evidence="1 2" key="1">
    <citation type="submission" date="2019-03" db="EMBL/GenBank/DDBJ databases">
        <title>First draft genome of Liparis tanakae, snailfish: a comprehensive survey of snailfish specific genes.</title>
        <authorList>
            <person name="Kim W."/>
            <person name="Song I."/>
            <person name="Jeong J.-H."/>
            <person name="Kim D."/>
            <person name="Kim S."/>
            <person name="Ryu S."/>
            <person name="Song J.Y."/>
            <person name="Lee S.K."/>
        </authorList>
    </citation>
    <scope>NUCLEOTIDE SEQUENCE [LARGE SCALE GENOMIC DNA]</scope>
    <source>
        <tissue evidence="1">Muscle</tissue>
    </source>
</reference>
<organism evidence="1 2">
    <name type="scientific">Liparis tanakae</name>
    <name type="common">Tanaka's snailfish</name>
    <dbReference type="NCBI Taxonomy" id="230148"/>
    <lineage>
        <taxon>Eukaryota</taxon>
        <taxon>Metazoa</taxon>
        <taxon>Chordata</taxon>
        <taxon>Craniata</taxon>
        <taxon>Vertebrata</taxon>
        <taxon>Euteleostomi</taxon>
        <taxon>Actinopterygii</taxon>
        <taxon>Neopterygii</taxon>
        <taxon>Teleostei</taxon>
        <taxon>Neoteleostei</taxon>
        <taxon>Acanthomorphata</taxon>
        <taxon>Eupercaria</taxon>
        <taxon>Perciformes</taxon>
        <taxon>Cottioidei</taxon>
        <taxon>Cottales</taxon>
        <taxon>Liparidae</taxon>
        <taxon>Liparis</taxon>
    </lineage>
</organism>
<gene>
    <name evidence="1" type="ORF">EYF80_066439</name>
</gene>
<comment type="caution">
    <text evidence="1">The sequence shown here is derived from an EMBL/GenBank/DDBJ whole genome shotgun (WGS) entry which is preliminary data.</text>
</comment>